<dbReference type="EMBL" id="CP011071">
    <property type="protein sequence ID" value="AKA36473.1"/>
    <property type="molecule type" value="Genomic_DNA"/>
</dbReference>
<dbReference type="NCBIfam" id="NF003816">
    <property type="entry name" value="PRK05406.1-5"/>
    <property type="match status" value="1"/>
</dbReference>
<organism evidence="1 2">
    <name type="scientific">Flagellimonas lutaonensis</name>
    <dbReference type="NCBI Taxonomy" id="516051"/>
    <lineage>
        <taxon>Bacteria</taxon>
        <taxon>Pseudomonadati</taxon>
        <taxon>Bacteroidota</taxon>
        <taxon>Flavobacteriia</taxon>
        <taxon>Flavobacteriales</taxon>
        <taxon>Flavobacteriaceae</taxon>
        <taxon>Flagellimonas</taxon>
    </lineage>
</organism>
<proteinExistence type="predicted"/>
<dbReference type="PANTHER" id="PTHR30292">
    <property type="entry name" value="UNCHARACTERIZED PROTEIN YBGL-RELATED"/>
    <property type="match status" value="1"/>
</dbReference>
<dbReference type="SUPFAM" id="SSF88713">
    <property type="entry name" value="Glycoside hydrolase/deacetylase"/>
    <property type="match status" value="1"/>
</dbReference>
<dbReference type="InterPro" id="IPR005501">
    <property type="entry name" value="LamB/YcsF/PxpA-like"/>
</dbReference>
<keyword evidence="2" id="KW-1185">Reference proteome</keyword>
<dbReference type="Gene3D" id="3.20.20.370">
    <property type="entry name" value="Glycoside hydrolase/deacetylase"/>
    <property type="match status" value="1"/>
</dbReference>
<dbReference type="STRING" id="516051.VC82_2928"/>
<evidence type="ECO:0000313" key="2">
    <source>
        <dbReference type="Proteomes" id="UP000032726"/>
    </source>
</evidence>
<dbReference type="InterPro" id="IPR011330">
    <property type="entry name" value="Glyco_hydro/deAcase_b/a-brl"/>
</dbReference>
<evidence type="ECO:0000313" key="1">
    <source>
        <dbReference type="EMBL" id="AKA36473.1"/>
    </source>
</evidence>
<gene>
    <name evidence="1" type="ORF">VC82_2928</name>
</gene>
<dbReference type="Proteomes" id="UP000032726">
    <property type="component" value="Chromosome"/>
</dbReference>
<reference evidence="1 2" key="1">
    <citation type="submission" date="2015-03" db="EMBL/GenBank/DDBJ databases">
        <title>Complete genome sequence of Muricauda lutaonensis CC-HSB-11T, isolated from a coastal hot spring.</title>
        <authorList>
            <person name="Kim K.M."/>
        </authorList>
    </citation>
    <scope>NUCLEOTIDE SEQUENCE [LARGE SCALE GENOMIC DNA]</scope>
    <source>
        <strain evidence="1 2">CC-HSB-11</strain>
    </source>
</reference>
<dbReference type="AlphaFoldDB" id="A0A0D5YX94"/>
<dbReference type="CDD" id="cd10801">
    <property type="entry name" value="LamB_YcsF_like_1"/>
    <property type="match status" value="1"/>
</dbReference>
<dbReference type="PANTHER" id="PTHR30292:SF0">
    <property type="entry name" value="5-OXOPROLINASE SUBUNIT A"/>
    <property type="match status" value="1"/>
</dbReference>
<accession>A0A0D5YX94</accession>
<dbReference type="NCBIfam" id="NF003814">
    <property type="entry name" value="PRK05406.1-3"/>
    <property type="match status" value="1"/>
</dbReference>
<dbReference type="GO" id="GO:0005975">
    <property type="term" value="P:carbohydrate metabolic process"/>
    <property type="evidence" value="ECO:0007669"/>
    <property type="project" value="InterPro"/>
</dbReference>
<dbReference type="Pfam" id="PF03746">
    <property type="entry name" value="LamB_YcsF"/>
    <property type="match status" value="1"/>
</dbReference>
<dbReference type="KEGG" id="mlt:VC82_2928"/>
<dbReference type="HOGENOM" id="CLU_069535_0_0_10"/>
<dbReference type="PATRIC" id="fig|516051.4.peg.2999"/>
<protein>
    <submittedName>
        <fullName evidence="1">LamB/YcsF family protein</fullName>
    </submittedName>
</protein>
<sequence length="249" mass="28004">MEVVATYIDINCDVGEGMGNEARLFPFISSCNIACGGHAGDMESMRSIARLARENGIRVGAHPSYPDTENFGRVAMKISDEELKKALESQLEIFCEILYAEHIRLHHIKPHGELYNVIAKNSHLASLFLDVVERYRAEAILFVPPSSKIAVEADRRGFRIKYEAFADRNYNEDLSLVPRKFSNAVISEPHKVAEHLLMMVKNGAVRTVNGKEVPIKADTFCIHGDTPSAFEILAYLSKELPWQHVHLKK</sequence>
<name>A0A0D5YX94_9FLAO</name>
<dbReference type="RefSeq" id="WP_045803000.1">
    <property type="nucleotide sequence ID" value="NZ_CP011071.1"/>
</dbReference>
<dbReference type="OrthoDB" id="9773478at2"/>